<feature type="transmembrane region" description="Helical" evidence="5">
    <location>
        <begin position="6"/>
        <end position="27"/>
    </location>
</feature>
<dbReference type="CDD" id="cd02968">
    <property type="entry name" value="SCO"/>
    <property type="match status" value="1"/>
</dbReference>
<feature type="binding site" evidence="3">
    <location>
        <position position="160"/>
    </location>
    <ligand>
        <name>Cu cation</name>
        <dbReference type="ChEBI" id="CHEBI:23378"/>
    </ligand>
</feature>
<dbReference type="RefSeq" id="WP_163461102.1">
    <property type="nucleotide sequence ID" value="NZ_JAAAMG010000002.1"/>
</dbReference>
<keyword evidence="5" id="KW-0472">Membrane</keyword>
<dbReference type="SUPFAM" id="SSF52833">
    <property type="entry name" value="Thioredoxin-like"/>
    <property type="match status" value="1"/>
</dbReference>
<comment type="similarity">
    <text evidence="1">Belongs to the SCO1/2 family.</text>
</comment>
<evidence type="ECO:0000256" key="4">
    <source>
        <dbReference type="PIRSR" id="PIRSR603782-2"/>
    </source>
</evidence>
<dbReference type="FunFam" id="3.40.30.10:FF:000013">
    <property type="entry name" value="Blast:Protein SCO1 homolog, mitochondrial"/>
    <property type="match status" value="1"/>
</dbReference>
<dbReference type="Pfam" id="PF02630">
    <property type="entry name" value="SCO1-SenC"/>
    <property type="match status" value="1"/>
</dbReference>
<dbReference type="Gene3D" id="3.40.30.10">
    <property type="entry name" value="Glutaredoxin"/>
    <property type="match status" value="1"/>
</dbReference>
<dbReference type="InterPro" id="IPR013766">
    <property type="entry name" value="Thioredoxin_domain"/>
</dbReference>
<proteinExistence type="inferred from homology"/>
<evidence type="ECO:0000256" key="1">
    <source>
        <dbReference type="ARBA" id="ARBA00010996"/>
    </source>
</evidence>
<evidence type="ECO:0000259" key="6">
    <source>
        <dbReference type="PROSITE" id="PS51352"/>
    </source>
</evidence>
<dbReference type="PROSITE" id="PS51352">
    <property type="entry name" value="THIOREDOXIN_2"/>
    <property type="match status" value="1"/>
</dbReference>
<dbReference type="InterPro" id="IPR003782">
    <property type="entry name" value="SCO1/SenC"/>
</dbReference>
<accession>A0A6N9SWK2</accession>
<dbReference type="Proteomes" id="UP000469011">
    <property type="component" value="Unassembled WGS sequence"/>
</dbReference>
<evidence type="ECO:0000313" key="7">
    <source>
        <dbReference type="EMBL" id="NDW03470.1"/>
    </source>
</evidence>
<keyword evidence="8" id="KW-1185">Reference proteome</keyword>
<gene>
    <name evidence="7" type="ORF">GTK09_03440</name>
</gene>
<name>A0A6N9SWK2_9HYPH</name>
<reference evidence="7 8" key="1">
    <citation type="submission" date="2020-01" db="EMBL/GenBank/DDBJ databases">
        <title>Jiella pacifica sp. nov.</title>
        <authorList>
            <person name="Xue Z."/>
            <person name="Zhu S."/>
            <person name="Chen J."/>
            <person name="Yang J."/>
        </authorList>
    </citation>
    <scope>NUCLEOTIDE SEQUENCE [LARGE SCALE GENOMIC DNA]</scope>
    <source>
        <strain evidence="7 8">40Bstr34</strain>
    </source>
</reference>
<keyword evidence="3" id="KW-0479">Metal-binding</keyword>
<dbReference type="PANTHER" id="PTHR12151">
    <property type="entry name" value="ELECTRON TRANSPORT PROTIN SCO1/SENC FAMILY MEMBER"/>
    <property type="match status" value="1"/>
</dbReference>
<dbReference type="InterPro" id="IPR036249">
    <property type="entry name" value="Thioredoxin-like_sf"/>
</dbReference>
<feature type="disulfide bond" description="Redox-active" evidence="4">
    <location>
        <begin position="73"/>
        <end position="77"/>
    </location>
</feature>
<dbReference type="GO" id="GO:0046872">
    <property type="term" value="F:metal ion binding"/>
    <property type="evidence" value="ECO:0007669"/>
    <property type="project" value="UniProtKB-KW"/>
</dbReference>
<dbReference type="PANTHER" id="PTHR12151:SF25">
    <property type="entry name" value="LINALOOL DEHYDRATASE_ISOMERASE DOMAIN-CONTAINING PROTEIN"/>
    <property type="match status" value="1"/>
</dbReference>
<evidence type="ECO:0000256" key="5">
    <source>
        <dbReference type="SAM" id="Phobius"/>
    </source>
</evidence>
<feature type="binding site" evidence="3">
    <location>
        <position position="77"/>
    </location>
    <ligand>
        <name>Cu cation</name>
        <dbReference type="ChEBI" id="CHEBI:23378"/>
    </ligand>
</feature>
<keyword evidence="5" id="KW-1133">Transmembrane helix</keyword>
<evidence type="ECO:0000256" key="3">
    <source>
        <dbReference type="PIRSR" id="PIRSR603782-1"/>
    </source>
</evidence>
<dbReference type="AlphaFoldDB" id="A0A6N9SWK2"/>
<keyword evidence="5" id="KW-0812">Transmembrane</keyword>
<evidence type="ECO:0000313" key="8">
    <source>
        <dbReference type="Proteomes" id="UP000469011"/>
    </source>
</evidence>
<feature type="binding site" evidence="3">
    <location>
        <position position="73"/>
    </location>
    <ligand>
        <name>Cu cation</name>
        <dbReference type="ChEBI" id="CHEBI:23378"/>
    </ligand>
</feature>
<dbReference type="EMBL" id="JAAAMG010000002">
    <property type="protein sequence ID" value="NDW03470.1"/>
    <property type="molecule type" value="Genomic_DNA"/>
</dbReference>
<protein>
    <submittedName>
        <fullName evidence="7">Redoxin domain-containing protein</fullName>
    </submittedName>
</protein>
<evidence type="ECO:0000256" key="2">
    <source>
        <dbReference type="ARBA" id="ARBA00023008"/>
    </source>
</evidence>
<organism evidence="7 8">
    <name type="scientific">Jiella pacifica</name>
    <dbReference type="NCBI Taxonomy" id="2696469"/>
    <lineage>
        <taxon>Bacteria</taxon>
        <taxon>Pseudomonadati</taxon>
        <taxon>Pseudomonadota</taxon>
        <taxon>Alphaproteobacteria</taxon>
        <taxon>Hyphomicrobiales</taxon>
        <taxon>Aurantimonadaceae</taxon>
        <taxon>Jiella</taxon>
    </lineage>
</organism>
<keyword evidence="2 3" id="KW-0186">Copper</keyword>
<comment type="caution">
    <text evidence="7">The sequence shown here is derived from an EMBL/GenBank/DDBJ whole genome shotgun (WGS) entry which is preliminary data.</text>
</comment>
<keyword evidence="4" id="KW-1015">Disulfide bond</keyword>
<sequence length="196" mass="20977">MKTGTIIQAGLWAVVALVAGALIFTYLQISQQGGAADAPYGTPFTLVDQNGKPFASSELSGEPYALFFGYTHCPDVCPTTLYELASHQQEIEKEGGDFRIVFVTVDPARDTPGILKEYVEAVSPQIVALTGDQSEIAETAKGWGAFYRKSGEGEDYLMDHTATTFLIDGDGRLAGTIAYGEDPKTVTAKLERLAGV</sequence>
<feature type="domain" description="Thioredoxin" evidence="6">
    <location>
        <begin position="35"/>
        <end position="195"/>
    </location>
</feature>